<name>A0ACD5HLN3_9PROT</name>
<dbReference type="EMBL" id="CP127527">
    <property type="protein sequence ID" value="XRI76562.1"/>
    <property type="molecule type" value="Genomic_DNA"/>
</dbReference>
<dbReference type="Proteomes" id="UP000271650">
    <property type="component" value="Chromosome"/>
</dbReference>
<evidence type="ECO:0000313" key="2">
    <source>
        <dbReference type="Proteomes" id="UP000271650"/>
    </source>
</evidence>
<gene>
    <name evidence="1" type="ORF">EC580_011465</name>
</gene>
<sequence length="386" mass="43379">MSLKPLRVAIVHDWLVTYAGAERVLREMLTLYPQADLFAVVDFLSDADRERLLGKQAQTTFIQNLPWARKKYRGYLPLMPLAIEQLDLSAYDLVLSSSHAVAKGVLTGPDQLHICYCYTPIRYAWDLQHQYLRESGLKGWKGALARLMLHYIRLWDARTALGVDHFVADSAYIARRVRKVYRREAAVIYPPVAVDSFPLREDKEDFYLAASRLVPYKRLDLIVAAFRSLPDKRLVLIGDGPEMDKIRALAGANVEILGYQPDAVLRDHLQRARALIFAAEEDFGILPVEAQACGTPVIAYGRGGVRETVLEGQTGVFFEEQSAEAIVAAVQGFEALPTFSPAACRANAEGFSEERFRRDFAALVSARWREFQEGARCHQMVDSGGQ</sequence>
<accession>A0ACD5HLN3</accession>
<proteinExistence type="predicted"/>
<keyword evidence="2" id="KW-1185">Reference proteome</keyword>
<protein>
    <submittedName>
        <fullName evidence="1">Glycosyltransferase family 4 protein</fullName>
    </submittedName>
</protein>
<reference evidence="1 2" key="1">
    <citation type="journal article" date="2019" name="Int. J. Syst. Evol. Microbiol.">
        <title>Acidithiobacillus sulfuriphilus sp. nov.: an extremely acidophilic sulfur-oxidizing chemolithotroph isolated from a neutral pH environment.</title>
        <authorList>
            <person name="Falagan C."/>
            <person name="Moya-Beltran A."/>
            <person name="Castro M."/>
            <person name="Quatrini R."/>
            <person name="Johnson D.B."/>
        </authorList>
    </citation>
    <scope>NUCLEOTIDE SEQUENCE [LARGE SCALE GENOMIC DNA]</scope>
    <source>
        <strain evidence="1 2">CJ-2</strain>
    </source>
</reference>
<evidence type="ECO:0000313" key="1">
    <source>
        <dbReference type="EMBL" id="XRI76562.1"/>
    </source>
</evidence>
<organism evidence="1 2">
    <name type="scientific">Acidithiobacillus sulfuriphilus</name>
    <dbReference type="NCBI Taxonomy" id="1867749"/>
    <lineage>
        <taxon>Bacteria</taxon>
        <taxon>Pseudomonadati</taxon>
        <taxon>Pseudomonadota</taxon>
        <taxon>Acidithiobacillia</taxon>
        <taxon>Acidithiobacillales</taxon>
        <taxon>Acidithiobacillaceae</taxon>
        <taxon>Acidithiobacillus</taxon>
    </lineage>
</organism>